<proteinExistence type="inferred from homology"/>
<dbReference type="PROSITE" id="PS00449">
    <property type="entry name" value="ATPASE_A"/>
    <property type="match status" value="1"/>
</dbReference>
<dbReference type="Pfam" id="PF00119">
    <property type="entry name" value="ATP-synt_A"/>
    <property type="match status" value="1"/>
</dbReference>
<protein>
    <recommendedName>
        <fullName evidence="11">ATP synthase subunit a</fullName>
    </recommendedName>
</protein>
<evidence type="ECO:0000256" key="3">
    <source>
        <dbReference type="ARBA" id="ARBA00022448"/>
    </source>
</evidence>
<accession>A0A385UL62</accession>
<dbReference type="Gene3D" id="1.20.120.220">
    <property type="entry name" value="ATP synthase, F0 complex, subunit A"/>
    <property type="match status" value="1"/>
</dbReference>
<geneLocation type="mitochondrion" evidence="13"/>
<evidence type="ECO:0000256" key="11">
    <source>
        <dbReference type="RuleBase" id="RU004450"/>
    </source>
</evidence>
<dbReference type="EMBL" id="MH542431">
    <property type="protein sequence ID" value="AYB71593.1"/>
    <property type="molecule type" value="Genomic_DNA"/>
</dbReference>
<dbReference type="InterPro" id="IPR035908">
    <property type="entry name" value="F0_ATP_A_sf"/>
</dbReference>
<dbReference type="PANTHER" id="PTHR11410">
    <property type="entry name" value="ATP SYNTHASE SUBUNIT A"/>
    <property type="match status" value="1"/>
</dbReference>
<keyword evidence="6" id="KW-0375">Hydrogen ion transport</keyword>
<evidence type="ECO:0000256" key="4">
    <source>
        <dbReference type="ARBA" id="ARBA00022547"/>
    </source>
</evidence>
<keyword evidence="8" id="KW-0406">Ion transport</keyword>
<evidence type="ECO:0000256" key="5">
    <source>
        <dbReference type="ARBA" id="ARBA00022692"/>
    </source>
</evidence>
<feature type="transmembrane region" description="Helical" evidence="12">
    <location>
        <begin position="154"/>
        <end position="177"/>
    </location>
</feature>
<feature type="transmembrane region" description="Helical" evidence="12">
    <location>
        <begin position="65"/>
        <end position="86"/>
    </location>
</feature>
<sequence>MTNLFSMFDPATSSWFSLNWTASLLFMLIFPIKKWLVPTRWTLTMSLMSDYIFNQFMPMVKKMKYLLITTLSYMLFIMFNNVMGLFPYIFTSSSHMSFTLPLALTSWLAMMIYGWLNNYTNLLTHLIPQGTPYILMPFMVLIETISNLIRPGTLAVRLTANMIAGHLLMVLLSTALSNAPTSAVFALFTALSALTILETAVSFIQAYVFSVLITLYMAEFAD</sequence>
<dbReference type="NCBIfam" id="TIGR01131">
    <property type="entry name" value="ATP_synt_6_or_A"/>
    <property type="match status" value="1"/>
</dbReference>
<feature type="transmembrane region" description="Helical" evidence="12">
    <location>
        <begin position="12"/>
        <end position="30"/>
    </location>
</feature>
<feature type="transmembrane region" description="Helical" evidence="12">
    <location>
        <begin position="98"/>
        <end position="116"/>
    </location>
</feature>
<keyword evidence="5 12" id="KW-0812">Transmembrane</keyword>
<dbReference type="InterPro" id="IPR000568">
    <property type="entry name" value="ATP_synth_F0_asu"/>
</dbReference>
<evidence type="ECO:0000256" key="9">
    <source>
        <dbReference type="ARBA" id="ARBA00023136"/>
    </source>
</evidence>
<dbReference type="GeneID" id="38089220"/>
<keyword evidence="9 12" id="KW-0472">Membrane</keyword>
<name>A0A385UL62_9CRUS</name>
<keyword evidence="10" id="KW-0066">ATP synthesis</keyword>
<evidence type="ECO:0000313" key="13">
    <source>
        <dbReference type="EMBL" id="AYB71593.1"/>
    </source>
</evidence>
<comment type="subcellular location">
    <subcellularLocation>
        <location evidence="1">Membrane</location>
        <topology evidence="1">Multi-pass membrane protein</topology>
    </subcellularLocation>
    <subcellularLocation>
        <location evidence="11">Mitochondrion inner membrane</location>
        <topology evidence="11">Multi-pass membrane protein</topology>
    </subcellularLocation>
</comment>
<dbReference type="PANTHER" id="PTHR11410:SF0">
    <property type="entry name" value="ATP SYNTHASE SUBUNIT A"/>
    <property type="match status" value="1"/>
</dbReference>
<dbReference type="CDD" id="cd00310">
    <property type="entry name" value="ATP-synt_Fo_a_6"/>
    <property type="match status" value="1"/>
</dbReference>
<dbReference type="GO" id="GO:0005743">
    <property type="term" value="C:mitochondrial inner membrane"/>
    <property type="evidence" value="ECO:0007669"/>
    <property type="project" value="UniProtKB-SubCell"/>
</dbReference>
<keyword evidence="13" id="KW-0496">Mitochondrion</keyword>
<organism evidence="13">
    <name type="scientific">Trinorchestia longiramus</name>
    <dbReference type="NCBI Taxonomy" id="1923959"/>
    <lineage>
        <taxon>Eukaryota</taxon>
        <taxon>Metazoa</taxon>
        <taxon>Ecdysozoa</taxon>
        <taxon>Arthropoda</taxon>
        <taxon>Crustacea</taxon>
        <taxon>Multicrustacea</taxon>
        <taxon>Malacostraca</taxon>
        <taxon>Eumalacostraca</taxon>
        <taxon>Peracarida</taxon>
        <taxon>Amphipoda</taxon>
        <taxon>Senticaudata</taxon>
        <taxon>Talitrida</taxon>
        <taxon>Talitroidea</taxon>
        <taxon>Talitridae</taxon>
        <taxon>Trinorchestia</taxon>
    </lineage>
</organism>
<feature type="transmembrane region" description="Helical" evidence="12">
    <location>
        <begin position="122"/>
        <end position="142"/>
    </location>
</feature>
<dbReference type="SUPFAM" id="SSF81336">
    <property type="entry name" value="F1F0 ATP synthase subunit A"/>
    <property type="match status" value="1"/>
</dbReference>
<evidence type="ECO:0000256" key="12">
    <source>
        <dbReference type="SAM" id="Phobius"/>
    </source>
</evidence>
<gene>
    <name evidence="13" type="primary">Atp6</name>
</gene>
<keyword evidence="3" id="KW-0813">Transport</keyword>
<keyword evidence="4" id="KW-0138">CF(0)</keyword>
<dbReference type="InterPro" id="IPR023011">
    <property type="entry name" value="ATP_synth_F0_asu_AS"/>
</dbReference>
<keyword evidence="7 12" id="KW-1133">Transmembrane helix</keyword>
<evidence type="ECO:0000256" key="1">
    <source>
        <dbReference type="ARBA" id="ARBA00004141"/>
    </source>
</evidence>
<dbReference type="RefSeq" id="YP_009515482.1">
    <property type="nucleotide sequence ID" value="NC_039401.1"/>
</dbReference>
<evidence type="ECO:0000256" key="6">
    <source>
        <dbReference type="ARBA" id="ARBA00022781"/>
    </source>
</evidence>
<dbReference type="PRINTS" id="PR00123">
    <property type="entry name" value="ATPASEA"/>
</dbReference>
<evidence type="ECO:0000256" key="2">
    <source>
        <dbReference type="ARBA" id="ARBA00006810"/>
    </source>
</evidence>
<evidence type="ECO:0000256" key="7">
    <source>
        <dbReference type="ARBA" id="ARBA00022989"/>
    </source>
</evidence>
<comment type="similarity">
    <text evidence="2">Belongs to the ATPase A chain family.</text>
</comment>
<evidence type="ECO:0000256" key="10">
    <source>
        <dbReference type="ARBA" id="ARBA00023310"/>
    </source>
</evidence>
<evidence type="ECO:0000256" key="8">
    <source>
        <dbReference type="ARBA" id="ARBA00023065"/>
    </source>
</evidence>
<reference evidence="13" key="1">
    <citation type="submission" date="2018-06" db="EMBL/GenBank/DDBJ databases">
        <title>Comparative mitochondrial genome analysis of talitrids Platorchestia sp. and Trinorchestia longiramus.</title>
        <authorList>
            <person name="Patra A.K."/>
            <person name="Kim M.-S."/>
            <person name="Yoo J.-Y."/>
            <person name="Yoon M.-G."/>
            <person name="Choi J.-H."/>
            <person name="Yang Y."/>
        </authorList>
    </citation>
    <scope>NUCLEOTIDE SEQUENCE</scope>
</reference>
<dbReference type="InterPro" id="IPR045083">
    <property type="entry name" value="ATP_synth_F0_asu_bact/mt"/>
</dbReference>
<dbReference type="GO" id="GO:0045259">
    <property type="term" value="C:proton-transporting ATP synthase complex"/>
    <property type="evidence" value="ECO:0007669"/>
    <property type="project" value="UniProtKB-KW"/>
</dbReference>
<feature type="transmembrane region" description="Helical" evidence="12">
    <location>
        <begin position="183"/>
        <end position="216"/>
    </location>
</feature>
<dbReference type="GO" id="GO:0046933">
    <property type="term" value="F:proton-transporting ATP synthase activity, rotational mechanism"/>
    <property type="evidence" value="ECO:0007669"/>
    <property type="project" value="TreeGrafter"/>
</dbReference>
<dbReference type="AlphaFoldDB" id="A0A385UL62"/>